<proteinExistence type="predicted"/>
<evidence type="ECO:0000313" key="1">
    <source>
        <dbReference type="EMBL" id="KAH6923118.1"/>
    </source>
</evidence>
<sequence length="166" mass="18541">MVTGDFDLCCAMESAPRDTWRVLEHVAVFFIDLGWTMTTGLPCNGERYPVLRRRCLRSLQEKVKAVLGDLTENCKDFADFAACLRGSWMTSHCGDAAGAARHNDTLLQKIEKTYFPDCFNDIGGIEKDCHPGKALQKFMSCGSRFYDSAVRVFENHATVSLTSICP</sequence>
<keyword evidence="2" id="KW-1185">Reference proteome</keyword>
<accession>A0ACB7RP20</accession>
<dbReference type="Proteomes" id="UP000821845">
    <property type="component" value="Chromosome 9"/>
</dbReference>
<comment type="caution">
    <text evidence="1">The sequence shown here is derived from an EMBL/GenBank/DDBJ whole genome shotgun (WGS) entry which is preliminary data.</text>
</comment>
<evidence type="ECO:0000313" key="2">
    <source>
        <dbReference type="Proteomes" id="UP000821845"/>
    </source>
</evidence>
<reference evidence="1" key="1">
    <citation type="submission" date="2020-05" db="EMBL/GenBank/DDBJ databases">
        <title>Large-scale comparative analyses of tick genomes elucidate their genetic diversity and vector capacities.</title>
        <authorList>
            <person name="Jia N."/>
            <person name="Wang J."/>
            <person name="Shi W."/>
            <person name="Du L."/>
            <person name="Sun Y."/>
            <person name="Zhan W."/>
            <person name="Jiang J."/>
            <person name="Wang Q."/>
            <person name="Zhang B."/>
            <person name="Ji P."/>
            <person name="Sakyi L.B."/>
            <person name="Cui X."/>
            <person name="Yuan T."/>
            <person name="Jiang B."/>
            <person name="Yang W."/>
            <person name="Lam T.T.-Y."/>
            <person name="Chang Q."/>
            <person name="Ding S."/>
            <person name="Wang X."/>
            <person name="Zhu J."/>
            <person name="Ruan X."/>
            <person name="Zhao L."/>
            <person name="Wei J."/>
            <person name="Que T."/>
            <person name="Du C."/>
            <person name="Cheng J."/>
            <person name="Dai P."/>
            <person name="Han X."/>
            <person name="Huang E."/>
            <person name="Gao Y."/>
            <person name="Liu J."/>
            <person name="Shao H."/>
            <person name="Ye R."/>
            <person name="Li L."/>
            <person name="Wei W."/>
            <person name="Wang X."/>
            <person name="Wang C."/>
            <person name="Yang T."/>
            <person name="Huo Q."/>
            <person name="Li W."/>
            <person name="Guo W."/>
            <person name="Chen H."/>
            <person name="Zhou L."/>
            <person name="Ni X."/>
            <person name="Tian J."/>
            <person name="Zhou Y."/>
            <person name="Sheng Y."/>
            <person name="Liu T."/>
            <person name="Pan Y."/>
            <person name="Xia L."/>
            <person name="Li J."/>
            <person name="Zhao F."/>
            <person name="Cao W."/>
        </authorList>
    </citation>
    <scope>NUCLEOTIDE SEQUENCE</scope>
    <source>
        <strain evidence="1">Hyas-2018</strain>
    </source>
</reference>
<organism evidence="1 2">
    <name type="scientific">Hyalomma asiaticum</name>
    <name type="common">Tick</name>
    <dbReference type="NCBI Taxonomy" id="266040"/>
    <lineage>
        <taxon>Eukaryota</taxon>
        <taxon>Metazoa</taxon>
        <taxon>Ecdysozoa</taxon>
        <taxon>Arthropoda</taxon>
        <taxon>Chelicerata</taxon>
        <taxon>Arachnida</taxon>
        <taxon>Acari</taxon>
        <taxon>Parasitiformes</taxon>
        <taxon>Ixodida</taxon>
        <taxon>Ixodoidea</taxon>
        <taxon>Ixodidae</taxon>
        <taxon>Hyalomminae</taxon>
        <taxon>Hyalomma</taxon>
    </lineage>
</organism>
<dbReference type="EMBL" id="CM023489">
    <property type="protein sequence ID" value="KAH6923118.1"/>
    <property type="molecule type" value="Genomic_DNA"/>
</dbReference>
<protein>
    <submittedName>
        <fullName evidence="1">Uncharacterized protein</fullName>
    </submittedName>
</protein>
<gene>
    <name evidence="1" type="ORF">HPB50_022969</name>
</gene>
<name>A0ACB7RP20_HYAAI</name>